<evidence type="ECO:0000256" key="5">
    <source>
        <dbReference type="ARBA" id="ARBA00022989"/>
    </source>
</evidence>
<evidence type="ECO:0000259" key="13">
    <source>
        <dbReference type="Pfam" id="PF10613"/>
    </source>
</evidence>
<keyword evidence="10" id="KW-0325">Glycoprotein</keyword>
<dbReference type="PANTHER" id="PTHR42643:SF24">
    <property type="entry name" value="IONOTROPIC RECEPTOR 60A"/>
    <property type="match status" value="1"/>
</dbReference>
<evidence type="ECO:0000256" key="3">
    <source>
        <dbReference type="ARBA" id="ARBA00022475"/>
    </source>
</evidence>
<comment type="caution">
    <text evidence="14">The sequence shown here is derived from an EMBL/GenBank/DDBJ whole genome shotgun (WGS) entry which is preliminary data.</text>
</comment>
<gene>
    <name evidence="14" type="ORF">SK128_013578</name>
</gene>
<evidence type="ECO:0000313" key="15">
    <source>
        <dbReference type="Proteomes" id="UP001381693"/>
    </source>
</evidence>
<evidence type="ECO:0000256" key="2">
    <source>
        <dbReference type="ARBA" id="ARBA00022448"/>
    </source>
</evidence>
<reference evidence="14 15" key="1">
    <citation type="submission" date="2023-11" db="EMBL/GenBank/DDBJ databases">
        <title>Halocaridina rubra genome assembly.</title>
        <authorList>
            <person name="Smith C."/>
        </authorList>
    </citation>
    <scope>NUCLEOTIDE SEQUENCE [LARGE SCALE GENOMIC DNA]</scope>
    <source>
        <strain evidence="14">EP-1</strain>
        <tissue evidence="14">Whole</tissue>
    </source>
</reference>
<organism evidence="14 15">
    <name type="scientific">Halocaridina rubra</name>
    <name type="common">Hawaiian red shrimp</name>
    <dbReference type="NCBI Taxonomy" id="373956"/>
    <lineage>
        <taxon>Eukaryota</taxon>
        <taxon>Metazoa</taxon>
        <taxon>Ecdysozoa</taxon>
        <taxon>Arthropoda</taxon>
        <taxon>Crustacea</taxon>
        <taxon>Multicrustacea</taxon>
        <taxon>Malacostraca</taxon>
        <taxon>Eumalacostraca</taxon>
        <taxon>Eucarida</taxon>
        <taxon>Decapoda</taxon>
        <taxon>Pleocyemata</taxon>
        <taxon>Caridea</taxon>
        <taxon>Atyoidea</taxon>
        <taxon>Atyidae</taxon>
        <taxon>Halocaridina</taxon>
    </lineage>
</organism>
<keyword evidence="12" id="KW-0407">Ion channel</keyword>
<keyword evidence="3" id="KW-1003">Cell membrane</keyword>
<accession>A0AAN9A8G6</accession>
<keyword evidence="9" id="KW-0675">Receptor</keyword>
<keyword evidence="6" id="KW-0175">Coiled coil</keyword>
<keyword evidence="11" id="KW-1071">Ligand-gated ion channel</keyword>
<sequence length="205" mass="23301">MAVFILVQVTFAVKQLPGKYDFMSSYVDINNKMALHRLGWWSWNVVEGTKKSLSRPIYISNLEMYKDFGGRELTATVIDNWPFWVLEYPKKGGVIAVSGMDYHVLTTIGQKLNFTFRVELTPDGLWGGVLKDGSVTGMVGVVHRHEAHLAINEFTITDQREKAVDFTKPYFSESITLITPAPTKVLRSYAVFMSFTYKVRNDTSN</sequence>
<evidence type="ECO:0000256" key="1">
    <source>
        <dbReference type="ARBA" id="ARBA00004651"/>
    </source>
</evidence>
<evidence type="ECO:0000256" key="11">
    <source>
        <dbReference type="ARBA" id="ARBA00023286"/>
    </source>
</evidence>
<dbReference type="AlphaFoldDB" id="A0AAN9A8G6"/>
<comment type="subcellular location">
    <subcellularLocation>
        <location evidence="1">Cell membrane</location>
        <topology evidence="1">Multi-pass membrane protein</topology>
    </subcellularLocation>
</comment>
<dbReference type="GO" id="GO:0043226">
    <property type="term" value="C:organelle"/>
    <property type="evidence" value="ECO:0007669"/>
    <property type="project" value="UniProtKB-ARBA"/>
</dbReference>
<evidence type="ECO:0000256" key="10">
    <source>
        <dbReference type="ARBA" id="ARBA00023180"/>
    </source>
</evidence>
<evidence type="ECO:0000256" key="4">
    <source>
        <dbReference type="ARBA" id="ARBA00022692"/>
    </source>
</evidence>
<protein>
    <recommendedName>
        <fullName evidence="13">Ionotropic glutamate receptor L-glutamate and glycine-binding domain-containing protein</fullName>
    </recommendedName>
</protein>
<evidence type="ECO:0000256" key="9">
    <source>
        <dbReference type="ARBA" id="ARBA00023170"/>
    </source>
</evidence>
<dbReference type="InterPro" id="IPR019594">
    <property type="entry name" value="Glu/Gly-bd"/>
</dbReference>
<feature type="domain" description="Ionotropic glutamate receptor L-glutamate and glycine-binding" evidence="13">
    <location>
        <begin position="75"/>
        <end position="182"/>
    </location>
</feature>
<keyword evidence="15" id="KW-1185">Reference proteome</keyword>
<dbReference type="PANTHER" id="PTHR42643">
    <property type="entry name" value="IONOTROPIC RECEPTOR 20A-RELATED"/>
    <property type="match status" value="1"/>
</dbReference>
<dbReference type="GO" id="GO:0015276">
    <property type="term" value="F:ligand-gated monoatomic ion channel activity"/>
    <property type="evidence" value="ECO:0007669"/>
    <property type="project" value="InterPro"/>
</dbReference>
<dbReference type="Proteomes" id="UP001381693">
    <property type="component" value="Unassembled WGS sequence"/>
</dbReference>
<evidence type="ECO:0000256" key="7">
    <source>
        <dbReference type="ARBA" id="ARBA00023065"/>
    </source>
</evidence>
<evidence type="ECO:0000256" key="6">
    <source>
        <dbReference type="ARBA" id="ARBA00023054"/>
    </source>
</evidence>
<name>A0AAN9A8G6_HALRR</name>
<dbReference type="InterPro" id="IPR052192">
    <property type="entry name" value="Insect_Ionotropic_Sensory_Rcpt"/>
</dbReference>
<keyword evidence="4" id="KW-0812">Transmembrane</keyword>
<dbReference type="GO" id="GO:0005886">
    <property type="term" value="C:plasma membrane"/>
    <property type="evidence" value="ECO:0007669"/>
    <property type="project" value="UniProtKB-SubCell"/>
</dbReference>
<evidence type="ECO:0000256" key="8">
    <source>
        <dbReference type="ARBA" id="ARBA00023136"/>
    </source>
</evidence>
<keyword evidence="5" id="KW-1133">Transmembrane helix</keyword>
<evidence type="ECO:0000313" key="14">
    <source>
        <dbReference type="EMBL" id="KAK7073807.1"/>
    </source>
</evidence>
<keyword evidence="7" id="KW-0406">Ion transport</keyword>
<dbReference type="Pfam" id="PF10613">
    <property type="entry name" value="Lig_chan-Glu_bd"/>
    <property type="match status" value="1"/>
</dbReference>
<dbReference type="FunFam" id="3.40.190.10:FF:000078">
    <property type="entry name" value="glutamate receptor ionotropic, NMDA 3B"/>
    <property type="match status" value="1"/>
</dbReference>
<dbReference type="EMBL" id="JAXCGZ010012069">
    <property type="protein sequence ID" value="KAK7073807.1"/>
    <property type="molecule type" value="Genomic_DNA"/>
</dbReference>
<evidence type="ECO:0000256" key="12">
    <source>
        <dbReference type="ARBA" id="ARBA00023303"/>
    </source>
</evidence>
<keyword evidence="2" id="KW-0813">Transport</keyword>
<keyword evidence="8" id="KW-0472">Membrane</keyword>
<dbReference type="Gene3D" id="3.40.190.10">
    <property type="entry name" value="Periplasmic binding protein-like II"/>
    <property type="match status" value="1"/>
</dbReference>
<dbReference type="SUPFAM" id="SSF53850">
    <property type="entry name" value="Periplasmic binding protein-like II"/>
    <property type="match status" value="1"/>
</dbReference>
<proteinExistence type="predicted"/>